<reference evidence="1 2" key="1">
    <citation type="submission" date="2021-04" db="EMBL/GenBank/DDBJ databases">
        <authorList>
            <person name="Bliznina A."/>
        </authorList>
    </citation>
    <scope>NUCLEOTIDE SEQUENCE [LARGE SCALE GENOMIC DNA]</scope>
</reference>
<organism evidence="1 2">
    <name type="scientific">Oikopleura dioica</name>
    <name type="common">Tunicate</name>
    <dbReference type="NCBI Taxonomy" id="34765"/>
    <lineage>
        <taxon>Eukaryota</taxon>
        <taxon>Metazoa</taxon>
        <taxon>Chordata</taxon>
        <taxon>Tunicata</taxon>
        <taxon>Appendicularia</taxon>
        <taxon>Copelata</taxon>
        <taxon>Oikopleuridae</taxon>
        <taxon>Oikopleura</taxon>
    </lineage>
</organism>
<dbReference type="SUPFAM" id="SSF52833">
    <property type="entry name" value="Thioredoxin-like"/>
    <property type="match status" value="1"/>
</dbReference>
<dbReference type="InterPro" id="IPR036249">
    <property type="entry name" value="Thioredoxin-like_sf"/>
</dbReference>
<gene>
    <name evidence="1" type="ORF">OKIOD_LOCUS9487</name>
</gene>
<evidence type="ECO:0000313" key="2">
    <source>
        <dbReference type="Proteomes" id="UP001158576"/>
    </source>
</evidence>
<dbReference type="Proteomes" id="UP001158576">
    <property type="component" value="Chromosome 1"/>
</dbReference>
<dbReference type="CDD" id="cd02981">
    <property type="entry name" value="PDI_b_family"/>
    <property type="match status" value="1"/>
</dbReference>
<evidence type="ECO:0000313" key="1">
    <source>
        <dbReference type="EMBL" id="CAG5103330.1"/>
    </source>
</evidence>
<protein>
    <submittedName>
        <fullName evidence="1">Oidioi.mRNA.OKI2018_I69.chr1.g722.t1.cds</fullName>
    </submittedName>
</protein>
<accession>A0ABN7SKQ2</accession>
<sequence>MKISSFLFLFDFCHGKLDMGSEGRGSVTGSAKPQMNQKGKISQLIENEKDWEELQAKDVPLVVGYFENFNSNTARTYIEAMRKITSEKKIDWLFGHCIDKKQVAEIGNEKIIAYKPLSFESDFEPQAASFDHNSGLTGDSLYKFAVRNVYGLVPRVTKENMAIFPKLIVQVLKPDEDVGIARALLANVRKAGYQIAFGSLSDDFVKETFIVAGYWEVLRGQRPYKLNSLDEIEDAKKKNDAKTEL</sequence>
<name>A0ABN7SKQ2_OIKDI</name>
<dbReference type="EMBL" id="OU015566">
    <property type="protein sequence ID" value="CAG5103330.1"/>
    <property type="molecule type" value="Genomic_DNA"/>
</dbReference>
<proteinExistence type="predicted"/>
<dbReference type="Gene3D" id="3.40.30.10">
    <property type="entry name" value="Glutaredoxin"/>
    <property type="match status" value="1"/>
</dbReference>
<keyword evidence="2" id="KW-1185">Reference proteome</keyword>